<dbReference type="OrthoDB" id="2363873at2759"/>
<dbReference type="Gene3D" id="3.40.50.1820">
    <property type="entry name" value="alpha/beta hydrolase"/>
    <property type="match status" value="1"/>
</dbReference>
<dbReference type="AlphaFoldDB" id="A0A6A7BWJ6"/>
<keyword evidence="1 4" id="KW-0378">Hydrolase</keyword>
<keyword evidence="6" id="KW-0812">Transmembrane</keyword>
<keyword evidence="3 4" id="KW-0443">Lipid metabolism</keyword>
<evidence type="ECO:0000256" key="3">
    <source>
        <dbReference type="ARBA" id="ARBA00023098"/>
    </source>
</evidence>
<sequence length="444" mass="48559">MLPWVRRHIKSHLFLIIIVLYILSLYLKCTLPPYPGPYTVGTIDIEVPISEPRLFSNTTLKSTNQPAFKLESVLFTLFYPATEDLTPPTHHKWMTPISGFARGYRSYLRLPWILTPLLTLTIRSFVSSTLIPAGVNLPLHGTRNLYHPSHQPLESYPLPPFPVIIFSHGTSATRSSYTHLCGSLASRGYIVAALEHRDGSAPYTLIHTNPRYPIFAEHLSPPLNPGEVKEAQLAFREAEVNEVLALLSRIGSGEGGDIAAQNFRGEGHHLAAWEGRVGDLIIAGHSFGGTLALQLSRPPFVGGVVLDPGKTSGPLNEDVTVPILVVNSEAWSRDDSHFKAVRGLVLKAMDEGRRFAWFLTARGMGHASFTDASVLVPRLIEFLRGGRGGPQGVGDVVVAFVRGLEDGIRRGVLGWDVGPPDGEWEVHVAPSTMCPYPGLCGVEP</sequence>
<comment type="similarity">
    <text evidence="4">Belongs to the serine esterase family.</text>
</comment>
<feature type="transmembrane region" description="Helical" evidence="6">
    <location>
        <begin position="12"/>
        <end position="27"/>
    </location>
</feature>
<keyword evidence="6" id="KW-1133">Transmembrane helix</keyword>
<dbReference type="GO" id="GO:0016042">
    <property type="term" value="P:lipid catabolic process"/>
    <property type="evidence" value="ECO:0007669"/>
    <property type="project" value="UniProtKB-KW"/>
</dbReference>
<dbReference type="GO" id="GO:0003847">
    <property type="term" value="F:1-alkyl-2-acetylglycerophosphocholine esterase activity"/>
    <property type="evidence" value="ECO:0007669"/>
    <property type="project" value="UniProtKB-UniRule"/>
</dbReference>
<keyword evidence="6" id="KW-0472">Membrane</keyword>
<evidence type="ECO:0000313" key="8">
    <source>
        <dbReference type="Proteomes" id="UP000799421"/>
    </source>
</evidence>
<dbReference type="InterPro" id="IPR016715">
    <property type="entry name" value="PAF_acetylhydro_eukaryote"/>
</dbReference>
<evidence type="ECO:0000313" key="7">
    <source>
        <dbReference type="EMBL" id="KAF2859442.1"/>
    </source>
</evidence>
<keyword evidence="8" id="KW-1185">Reference proteome</keyword>
<dbReference type="PIRSF" id="PIRSF018169">
    <property type="entry name" value="PAF_acetylhydrolase"/>
    <property type="match status" value="1"/>
</dbReference>
<accession>A0A6A7BWJ6</accession>
<gene>
    <name evidence="7" type="ORF">K470DRAFT_219169</name>
</gene>
<dbReference type="EMBL" id="MU005993">
    <property type="protein sequence ID" value="KAF2859442.1"/>
    <property type="molecule type" value="Genomic_DNA"/>
</dbReference>
<name>A0A6A7BWJ6_9PEZI</name>
<feature type="active site" description="Charge relay system" evidence="5">
    <location>
        <position position="307"/>
    </location>
</feature>
<dbReference type="PANTHER" id="PTHR10272">
    <property type="entry name" value="PLATELET-ACTIVATING FACTOR ACETYLHYDROLASE"/>
    <property type="match status" value="1"/>
</dbReference>
<feature type="active site" description="Nucleophile" evidence="5">
    <location>
        <position position="286"/>
    </location>
</feature>
<evidence type="ECO:0000256" key="2">
    <source>
        <dbReference type="ARBA" id="ARBA00022963"/>
    </source>
</evidence>
<dbReference type="Pfam" id="PF03403">
    <property type="entry name" value="PAF-AH_p_II"/>
    <property type="match status" value="1"/>
</dbReference>
<keyword evidence="2 4" id="KW-0442">Lipid degradation</keyword>
<evidence type="ECO:0000256" key="4">
    <source>
        <dbReference type="PIRNR" id="PIRNR018169"/>
    </source>
</evidence>
<dbReference type="InterPro" id="IPR029058">
    <property type="entry name" value="AB_hydrolase_fold"/>
</dbReference>
<feature type="active site" description="Charge relay system" evidence="5">
    <location>
        <position position="366"/>
    </location>
</feature>
<dbReference type="EC" id="3.1.1.47" evidence="4"/>
<dbReference type="Proteomes" id="UP000799421">
    <property type="component" value="Unassembled WGS sequence"/>
</dbReference>
<proteinExistence type="inferred from homology"/>
<evidence type="ECO:0000256" key="6">
    <source>
        <dbReference type="SAM" id="Phobius"/>
    </source>
</evidence>
<evidence type="ECO:0000256" key="1">
    <source>
        <dbReference type="ARBA" id="ARBA00022801"/>
    </source>
</evidence>
<dbReference type="SUPFAM" id="SSF53474">
    <property type="entry name" value="alpha/beta-Hydrolases"/>
    <property type="match status" value="1"/>
</dbReference>
<protein>
    <recommendedName>
        <fullName evidence="4">Putative phospholipase</fullName>
        <ecNumber evidence="4">3.1.1.47</ecNumber>
    </recommendedName>
</protein>
<reference evidence="7" key="1">
    <citation type="journal article" date="2020" name="Stud. Mycol.">
        <title>101 Dothideomycetes genomes: a test case for predicting lifestyles and emergence of pathogens.</title>
        <authorList>
            <person name="Haridas S."/>
            <person name="Albert R."/>
            <person name="Binder M."/>
            <person name="Bloem J."/>
            <person name="Labutti K."/>
            <person name="Salamov A."/>
            <person name="Andreopoulos B."/>
            <person name="Baker S."/>
            <person name="Barry K."/>
            <person name="Bills G."/>
            <person name="Bluhm B."/>
            <person name="Cannon C."/>
            <person name="Castanera R."/>
            <person name="Culley D."/>
            <person name="Daum C."/>
            <person name="Ezra D."/>
            <person name="Gonzalez J."/>
            <person name="Henrissat B."/>
            <person name="Kuo A."/>
            <person name="Liang C."/>
            <person name="Lipzen A."/>
            <person name="Lutzoni F."/>
            <person name="Magnuson J."/>
            <person name="Mondo S."/>
            <person name="Nolan M."/>
            <person name="Ohm R."/>
            <person name="Pangilinan J."/>
            <person name="Park H.-J."/>
            <person name="Ramirez L."/>
            <person name="Alfaro M."/>
            <person name="Sun H."/>
            <person name="Tritt A."/>
            <person name="Yoshinaga Y."/>
            <person name="Zwiers L.-H."/>
            <person name="Turgeon B."/>
            <person name="Goodwin S."/>
            <person name="Spatafora J."/>
            <person name="Crous P."/>
            <person name="Grigoriev I."/>
        </authorList>
    </citation>
    <scope>NUCLEOTIDE SEQUENCE</scope>
    <source>
        <strain evidence="7">CBS 480.64</strain>
    </source>
</reference>
<evidence type="ECO:0000256" key="5">
    <source>
        <dbReference type="PIRSR" id="PIRSR018169-1"/>
    </source>
</evidence>
<dbReference type="PANTHER" id="PTHR10272:SF11">
    <property type="entry name" value="PHOSPHOLIPASE-RELATED"/>
    <property type="match status" value="1"/>
</dbReference>
<comment type="catalytic activity">
    <reaction evidence="4">
        <text>a 1-O-alkyl-2-acetyl-sn-glycero-3-phosphocholine + H2O = a 1-O-alkyl-sn-glycero-3-phosphocholine + acetate + H(+)</text>
        <dbReference type="Rhea" id="RHEA:17777"/>
        <dbReference type="ChEBI" id="CHEBI:15377"/>
        <dbReference type="ChEBI" id="CHEBI:15378"/>
        <dbReference type="ChEBI" id="CHEBI:30089"/>
        <dbReference type="ChEBI" id="CHEBI:30909"/>
        <dbReference type="ChEBI" id="CHEBI:36707"/>
        <dbReference type="EC" id="3.1.1.47"/>
    </reaction>
</comment>
<organism evidence="7 8">
    <name type="scientific">Piedraia hortae CBS 480.64</name>
    <dbReference type="NCBI Taxonomy" id="1314780"/>
    <lineage>
        <taxon>Eukaryota</taxon>
        <taxon>Fungi</taxon>
        <taxon>Dikarya</taxon>
        <taxon>Ascomycota</taxon>
        <taxon>Pezizomycotina</taxon>
        <taxon>Dothideomycetes</taxon>
        <taxon>Dothideomycetidae</taxon>
        <taxon>Capnodiales</taxon>
        <taxon>Piedraiaceae</taxon>
        <taxon>Piedraia</taxon>
    </lineage>
</organism>